<dbReference type="EMBL" id="LR131271">
    <property type="protein sequence ID" value="VDR24484.1"/>
    <property type="molecule type" value="Genomic_DNA"/>
</dbReference>
<gene>
    <name evidence="1" type="ORF">NCTC13098_00778</name>
</gene>
<protein>
    <submittedName>
        <fullName evidence="1">Uncharacterized protein</fullName>
    </submittedName>
</protein>
<accession>A0A3P8IQJ7</accession>
<dbReference type="AlphaFoldDB" id="A0A3P8IQJ7"/>
<reference evidence="1 2" key="1">
    <citation type="submission" date="2018-12" db="EMBL/GenBank/DDBJ databases">
        <authorList>
            <consortium name="Pathogen Informatics"/>
        </authorList>
    </citation>
    <scope>NUCLEOTIDE SEQUENCE [LARGE SCALE GENOMIC DNA]</scope>
    <source>
        <strain evidence="1 2">NCTC13098</strain>
    </source>
</reference>
<proteinExistence type="predicted"/>
<dbReference type="KEGG" id="rtg:NCTC13098_00778"/>
<organism evidence="1 2">
    <name type="scientific">Raoultella terrigena</name>
    <name type="common">Klebsiella terrigena</name>
    <dbReference type="NCBI Taxonomy" id="577"/>
    <lineage>
        <taxon>Bacteria</taxon>
        <taxon>Pseudomonadati</taxon>
        <taxon>Pseudomonadota</taxon>
        <taxon>Gammaproteobacteria</taxon>
        <taxon>Enterobacterales</taxon>
        <taxon>Enterobacteriaceae</taxon>
        <taxon>Klebsiella/Raoultella group</taxon>
        <taxon>Raoultella</taxon>
    </lineage>
</organism>
<evidence type="ECO:0000313" key="2">
    <source>
        <dbReference type="Proteomes" id="UP000274346"/>
    </source>
</evidence>
<name>A0A3P8IQJ7_RAOTE</name>
<sequence>MRINRIDIGFKGGMVTDDTLFITDFDGSVDYIDEDILLVEYENDFSVDVSFHEGSNNLSVNVIRGSNWDNPVYSKIIGLRDKTALLQSIKEAIEIAVKG</sequence>
<dbReference type="Proteomes" id="UP000274346">
    <property type="component" value="Chromosome"/>
</dbReference>
<evidence type="ECO:0000313" key="1">
    <source>
        <dbReference type="EMBL" id="VDR24484.1"/>
    </source>
</evidence>